<dbReference type="Gene3D" id="3.20.20.100">
    <property type="entry name" value="NADP-dependent oxidoreductase domain"/>
    <property type="match status" value="1"/>
</dbReference>
<dbReference type="InterPro" id="IPR023210">
    <property type="entry name" value="NADP_OxRdtase_dom"/>
</dbReference>
<keyword evidence="3" id="KW-1185">Reference proteome</keyword>
<comment type="caution">
    <text evidence="2">The sequence shown here is derived from an EMBL/GenBank/DDBJ whole genome shotgun (WGS) entry which is preliminary data.</text>
</comment>
<reference evidence="2 3" key="1">
    <citation type="submission" date="2019-01" db="EMBL/GenBank/DDBJ databases">
        <title>Sphingomonas mucosissima sp. nov. and Sphingomonas desiccabilis sp. nov., from biological soil crusts in the Colorado Plateau, USA.</title>
        <authorList>
            <person name="Zhu D."/>
        </authorList>
    </citation>
    <scope>NUCLEOTIDE SEQUENCE [LARGE SCALE GENOMIC DNA]</scope>
    <source>
        <strain evidence="2 3">CP1D</strain>
    </source>
</reference>
<dbReference type="InterPro" id="IPR036812">
    <property type="entry name" value="NAD(P)_OxRdtase_dom_sf"/>
</dbReference>
<dbReference type="InterPro" id="IPR053135">
    <property type="entry name" value="AKR2_Oxidoreductase"/>
</dbReference>
<protein>
    <submittedName>
        <fullName evidence="2">Aldo/keto reductase</fullName>
    </submittedName>
</protein>
<dbReference type="Pfam" id="PF00248">
    <property type="entry name" value="Aldo_ket_red"/>
    <property type="match status" value="1"/>
</dbReference>
<evidence type="ECO:0000313" key="3">
    <source>
        <dbReference type="Proteomes" id="UP000292347"/>
    </source>
</evidence>
<dbReference type="AlphaFoldDB" id="A0A4Q2ISU4"/>
<dbReference type="PANTHER" id="PTHR43312">
    <property type="entry name" value="D-THREO-ALDOSE 1-DEHYDROGENASE"/>
    <property type="match status" value="1"/>
</dbReference>
<feature type="domain" description="NADP-dependent oxidoreductase" evidence="1">
    <location>
        <begin position="43"/>
        <end position="257"/>
    </location>
</feature>
<accession>A0A4Q2ISU4</accession>
<dbReference type="SUPFAM" id="SSF51430">
    <property type="entry name" value="NAD(P)-linked oxidoreductase"/>
    <property type="match status" value="1"/>
</dbReference>
<organism evidence="2 3">
    <name type="scientific">Sphingomonas desiccabilis</name>
    <dbReference type="NCBI Taxonomy" id="429134"/>
    <lineage>
        <taxon>Bacteria</taxon>
        <taxon>Pseudomonadati</taxon>
        <taxon>Pseudomonadota</taxon>
        <taxon>Alphaproteobacteria</taxon>
        <taxon>Sphingomonadales</taxon>
        <taxon>Sphingomonadaceae</taxon>
        <taxon>Sphingomonas</taxon>
    </lineage>
</organism>
<dbReference type="OrthoDB" id="7181835at2"/>
<evidence type="ECO:0000313" key="2">
    <source>
        <dbReference type="EMBL" id="RXZ31451.1"/>
    </source>
</evidence>
<proteinExistence type="predicted"/>
<name>A0A4Q2ISU4_9SPHN</name>
<dbReference type="PANTHER" id="PTHR43312:SF1">
    <property type="entry name" value="NADP-DEPENDENT OXIDOREDUCTASE DOMAIN-CONTAINING PROTEIN"/>
    <property type="match status" value="1"/>
</dbReference>
<gene>
    <name evidence="2" type="ORF">EO081_09385</name>
</gene>
<sequence length="298" mass="31008">MMPAHLPPVPPAYCGSPVGGRIRSPDAAAVGTTAALRAQGMSAIGIGCARIGSLSSAQSTETAQAMFELAAARGITLFDTAGIYGGGTSEQVVGRHANRHDGVFVMTKIGRHQSVVGRLAHSLKRWTKPLMGARARGVARAVRQGNIQTDFSPLALQLATQAAQRRLGGARINALLLHSPPAEILAQPATLQVLQSFKIHGSADWVGVSCDDLATLRVAAAAPAVDMVQMPLPLYQEGARQGVVDRLIEQNVAILLRGVLRDRGGSTPRDALLAAGGLPGVSSVIVGVSSPDHLREIL</sequence>
<dbReference type="Proteomes" id="UP000292347">
    <property type="component" value="Unassembled WGS sequence"/>
</dbReference>
<dbReference type="EMBL" id="SDPT01000002">
    <property type="protein sequence ID" value="RXZ31451.1"/>
    <property type="molecule type" value="Genomic_DNA"/>
</dbReference>
<evidence type="ECO:0000259" key="1">
    <source>
        <dbReference type="Pfam" id="PF00248"/>
    </source>
</evidence>